<dbReference type="InterPro" id="IPR010147">
    <property type="entry name" value="CRISPR-assoc_prot_CasD"/>
</dbReference>
<reference evidence="2" key="1">
    <citation type="journal article" date="2021" name="Front. Microbiol.">
        <title>Comprehensive Comparative Genomics and Phenotyping of Methylobacterium Species.</title>
        <authorList>
            <person name="Alessa O."/>
            <person name="Ogura Y."/>
            <person name="Fujitani Y."/>
            <person name="Takami H."/>
            <person name="Hayashi T."/>
            <person name="Sahin N."/>
            <person name="Tani A."/>
        </authorList>
    </citation>
    <scope>NUCLEOTIDE SEQUENCE</scope>
    <source>
        <strain evidence="2">DSM 23674</strain>
    </source>
</reference>
<dbReference type="Gene3D" id="3.30.70.2660">
    <property type="match status" value="1"/>
</dbReference>
<proteinExistence type="predicted"/>
<dbReference type="Proteomes" id="UP001055101">
    <property type="component" value="Unassembled WGS sequence"/>
</dbReference>
<keyword evidence="1" id="KW-0051">Antiviral defense</keyword>
<dbReference type="InterPro" id="IPR021124">
    <property type="entry name" value="CRISPR-assoc_prot_Cas5"/>
</dbReference>
<name>A0ABQ4TT06_9HYPH</name>
<dbReference type="Pfam" id="PF09704">
    <property type="entry name" value="Cas_Cas5d"/>
    <property type="match status" value="1"/>
</dbReference>
<keyword evidence="3" id="KW-1185">Reference proteome</keyword>
<gene>
    <name evidence="2" type="ORF">EKPJFOCH_4364</name>
</gene>
<protein>
    <recommendedName>
        <fullName evidence="4">Type I-E CRISPR-associated protein Cas5/CasD</fullName>
    </recommendedName>
</protein>
<dbReference type="EMBL" id="BPRA01000033">
    <property type="protein sequence ID" value="GJE57842.1"/>
    <property type="molecule type" value="Genomic_DNA"/>
</dbReference>
<dbReference type="NCBIfam" id="TIGR02593">
    <property type="entry name" value="CRISPR_cas5"/>
    <property type="match status" value="1"/>
</dbReference>
<evidence type="ECO:0008006" key="4">
    <source>
        <dbReference type="Google" id="ProtNLM"/>
    </source>
</evidence>
<evidence type="ECO:0000256" key="1">
    <source>
        <dbReference type="ARBA" id="ARBA00023118"/>
    </source>
</evidence>
<organism evidence="2 3">
    <name type="scientific">Methylobacterium thuringiense</name>
    <dbReference type="NCBI Taxonomy" id="1003091"/>
    <lineage>
        <taxon>Bacteria</taxon>
        <taxon>Pseudomonadati</taxon>
        <taxon>Pseudomonadota</taxon>
        <taxon>Alphaproteobacteria</taxon>
        <taxon>Hyphomicrobiales</taxon>
        <taxon>Methylobacteriaceae</taxon>
        <taxon>Methylobacterium</taxon>
    </lineage>
</organism>
<evidence type="ECO:0000313" key="2">
    <source>
        <dbReference type="EMBL" id="GJE57842.1"/>
    </source>
</evidence>
<accession>A0ABQ4TT06</accession>
<sequence>MSRLWLRLEIAAPLMAFGAVAVDQVGPTWRFPGRSMLTGLVANALGLDWCERAAHQRLQDRMVTAAALLREGELLTDTQNAQLGATDRSWTTRGRAEGREGASYGAPHRRRRDYLADAEIRAVLTLNPAEAEPTLRAVREALLRPARPLFLGRKPCLPARPLVFGTDVDFLEAPSAHAALIACVGSAHPRAWWPAGEGPVGSRAHEVADLRNWDSGLHGGSRIVREGRLDGRVP</sequence>
<reference evidence="2" key="2">
    <citation type="submission" date="2021-08" db="EMBL/GenBank/DDBJ databases">
        <authorList>
            <person name="Tani A."/>
            <person name="Ola A."/>
            <person name="Ogura Y."/>
            <person name="Katsura K."/>
            <person name="Hayashi T."/>
        </authorList>
    </citation>
    <scope>NUCLEOTIDE SEQUENCE</scope>
    <source>
        <strain evidence="2">DSM 23674</strain>
    </source>
</reference>
<dbReference type="InterPro" id="IPR013422">
    <property type="entry name" value="CRISPR-assoc_prot_Cas5_N"/>
</dbReference>
<evidence type="ECO:0000313" key="3">
    <source>
        <dbReference type="Proteomes" id="UP001055101"/>
    </source>
</evidence>
<dbReference type="NCBIfam" id="TIGR01868">
    <property type="entry name" value="casD_Cas5e"/>
    <property type="match status" value="1"/>
</dbReference>
<comment type="caution">
    <text evidence="2">The sequence shown here is derived from an EMBL/GenBank/DDBJ whole genome shotgun (WGS) entry which is preliminary data.</text>
</comment>
<dbReference type="CDD" id="cd09693">
    <property type="entry name" value="Cas5_I"/>
    <property type="match status" value="1"/>
</dbReference>
<dbReference type="RefSeq" id="WP_238232919.1">
    <property type="nucleotide sequence ID" value="NZ_BPRA01000033.1"/>
</dbReference>